<dbReference type="eggNOG" id="ENOG5030DFX">
    <property type="taxonomic scope" value="Bacteria"/>
</dbReference>
<dbReference type="AlphaFoldDB" id="I3DY11"/>
<organism evidence="1 2">
    <name type="scientific">Bacillus methanolicus PB1</name>
    <dbReference type="NCBI Taxonomy" id="997296"/>
    <lineage>
        <taxon>Bacteria</taxon>
        <taxon>Bacillati</taxon>
        <taxon>Bacillota</taxon>
        <taxon>Bacilli</taxon>
        <taxon>Bacillales</taxon>
        <taxon>Bacillaceae</taxon>
        <taxon>Bacillus</taxon>
    </lineage>
</organism>
<dbReference type="EMBL" id="AFEU01000003">
    <property type="protein sequence ID" value="EIJ79132.1"/>
    <property type="molecule type" value="Genomic_DNA"/>
</dbReference>
<evidence type="ECO:0008006" key="3">
    <source>
        <dbReference type="Google" id="ProtNLM"/>
    </source>
</evidence>
<keyword evidence="2" id="KW-1185">Reference proteome</keyword>
<proteinExistence type="predicted"/>
<protein>
    <recommendedName>
        <fullName evidence="3">DUF3954 domain-containing protein</fullName>
    </recommendedName>
</protein>
<accession>I3DY11</accession>
<dbReference type="Proteomes" id="UP000010523">
    <property type="component" value="Unassembled WGS sequence"/>
</dbReference>
<reference evidence="1 2" key="1">
    <citation type="journal article" date="2012" name="Appl. Environ. Microbiol.">
        <title>Genome Sequence of Thermotolerant Bacillus methanolicus: Features and Regulation Related to Methylotrophy and Production of L-Lysine and L-Glutamate from Methanol.</title>
        <authorList>
            <person name="Heggeset T.M."/>
            <person name="Krog A."/>
            <person name="Balzer S."/>
            <person name="Wentzel A."/>
            <person name="Ellingsen T.E."/>
            <person name="Brautaset T."/>
        </authorList>
    </citation>
    <scope>NUCLEOTIDE SEQUENCE [LARGE SCALE GENOMIC DNA]</scope>
    <source>
        <strain evidence="1 2">PB1</strain>
    </source>
</reference>
<sequence>MNVNVEKMTAEISLMDNSLYVVKDGKITKIEAPQTGYGEYTAVWKDGKVLDVIKSERVRI</sequence>
<evidence type="ECO:0000313" key="1">
    <source>
        <dbReference type="EMBL" id="EIJ79132.1"/>
    </source>
</evidence>
<evidence type="ECO:0000313" key="2">
    <source>
        <dbReference type="Proteomes" id="UP000010523"/>
    </source>
</evidence>
<comment type="caution">
    <text evidence="1">The sequence shown here is derived from an EMBL/GenBank/DDBJ whole genome shotgun (WGS) entry which is preliminary data.</text>
</comment>
<dbReference type="InterPro" id="IPR025017">
    <property type="entry name" value="DUF3954"/>
</dbReference>
<name>I3DY11_BACMT</name>
<dbReference type="RefSeq" id="WP_004438565.1">
    <property type="nucleotide sequence ID" value="NZ_AFEU01000003.1"/>
</dbReference>
<dbReference type="PATRIC" id="fig|997296.3.peg.3429"/>
<gene>
    <name evidence="1" type="ORF">PB1_16284</name>
</gene>
<dbReference type="STRING" id="997296.PB1_16284"/>
<dbReference type="Pfam" id="PF13128">
    <property type="entry name" value="DUF3954"/>
    <property type="match status" value="1"/>
</dbReference>